<protein>
    <submittedName>
        <fullName evidence="1">Uncharacterized protein</fullName>
    </submittedName>
</protein>
<proteinExistence type="predicted"/>
<evidence type="ECO:0000313" key="1">
    <source>
        <dbReference type="EMBL" id="ETO25060.1"/>
    </source>
</evidence>
<organism evidence="1 2">
    <name type="scientific">Reticulomyxa filosa</name>
    <dbReference type="NCBI Taxonomy" id="46433"/>
    <lineage>
        <taxon>Eukaryota</taxon>
        <taxon>Sar</taxon>
        <taxon>Rhizaria</taxon>
        <taxon>Retaria</taxon>
        <taxon>Foraminifera</taxon>
        <taxon>Monothalamids</taxon>
        <taxon>Reticulomyxidae</taxon>
        <taxon>Reticulomyxa</taxon>
    </lineage>
</organism>
<dbReference type="EMBL" id="ASPP01008767">
    <property type="protein sequence ID" value="ETO25060.1"/>
    <property type="molecule type" value="Genomic_DNA"/>
</dbReference>
<dbReference type="AlphaFoldDB" id="X6NFG5"/>
<sequence length="221" mass="25725">MPIYSDMQQYITDVVSNSHMLSQLDNEPLSVPFFNTTSVDYIYHWYYLYDKQSSGDSHPSQFDSSAVEQLVNFHLNSIQNELSKNQPVHGPSQQPSSNFNSDSFVIHNLDGNNAVEMQSIFLFEPADQAMCIARPFRFHKWIYASTLQDRYRYSGAHSENDNSDKKEKKESNFDEELEDSKIWNFWEWLKSMFGMDISQDGTLARCHILEVMIPFFKGQKG</sequence>
<accession>X6NFG5</accession>
<keyword evidence="2" id="KW-1185">Reference proteome</keyword>
<dbReference type="Proteomes" id="UP000023152">
    <property type="component" value="Unassembled WGS sequence"/>
</dbReference>
<gene>
    <name evidence="1" type="ORF">RFI_12084</name>
</gene>
<comment type="caution">
    <text evidence="1">The sequence shown here is derived from an EMBL/GenBank/DDBJ whole genome shotgun (WGS) entry which is preliminary data.</text>
</comment>
<evidence type="ECO:0000313" key="2">
    <source>
        <dbReference type="Proteomes" id="UP000023152"/>
    </source>
</evidence>
<reference evidence="1 2" key="1">
    <citation type="journal article" date="2013" name="Curr. Biol.">
        <title>The Genome of the Foraminiferan Reticulomyxa filosa.</title>
        <authorList>
            <person name="Glockner G."/>
            <person name="Hulsmann N."/>
            <person name="Schleicher M."/>
            <person name="Noegel A.A."/>
            <person name="Eichinger L."/>
            <person name="Gallinger C."/>
            <person name="Pawlowski J."/>
            <person name="Sierra R."/>
            <person name="Euteneuer U."/>
            <person name="Pillet L."/>
            <person name="Moustafa A."/>
            <person name="Platzer M."/>
            <person name="Groth M."/>
            <person name="Szafranski K."/>
            <person name="Schliwa M."/>
        </authorList>
    </citation>
    <scope>NUCLEOTIDE SEQUENCE [LARGE SCALE GENOMIC DNA]</scope>
</reference>
<name>X6NFG5_RETFI</name>